<accession>A0A0G0UCP4</accession>
<evidence type="ECO:0000259" key="2">
    <source>
        <dbReference type="Pfam" id="PF01551"/>
    </source>
</evidence>
<dbReference type="Pfam" id="PF01551">
    <property type="entry name" value="Peptidase_M23"/>
    <property type="match status" value="1"/>
</dbReference>
<dbReference type="AlphaFoldDB" id="A0A0G0UCP4"/>
<feature type="domain" description="M23ase beta-sheet core" evidence="2">
    <location>
        <begin position="83"/>
        <end position="183"/>
    </location>
</feature>
<dbReference type="EMBL" id="LCAH01000009">
    <property type="protein sequence ID" value="KKR86723.1"/>
    <property type="molecule type" value="Genomic_DNA"/>
</dbReference>
<gene>
    <name evidence="3" type="ORF">UU35_C0009G0010</name>
</gene>
<evidence type="ECO:0000313" key="4">
    <source>
        <dbReference type="Proteomes" id="UP000034616"/>
    </source>
</evidence>
<comment type="caution">
    <text evidence="3">The sequence shown here is derived from an EMBL/GenBank/DDBJ whole genome shotgun (WGS) entry which is preliminary data.</text>
</comment>
<proteinExistence type="predicted"/>
<dbReference type="CDD" id="cd12797">
    <property type="entry name" value="M23_peptidase"/>
    <property type="match status" value="1"/>
</dbReference>
<evidence type="ECO:0000256" key="1">
    <source>
        <dbReference type="SAM" id="SignalP"/>
    </source>
</evidence>
<dbReference type="GO" id="GO:0004222">
    <property type="term" value="F:metalloendopeptidase activity"/>
    <property type="evidence" value="ECO:0007669"/>
    <property type="project" value="TreeGrafter"/>
</dbReference>
<evidence type="ECO:0000313" key="3">
    <source>
        <dbReference type="EMBL" id="KKR86723.1"/>
    </source>
</evidence>
<dbReference type="PANTHER" id="PTHR21666">
    <property type="entry name" value="PEPTIDASE-RELATED"/>
    <property type="match status" value="1"/>
</dbReference>
<organism evidence="3 4">
    <name type="scientific">Candidatus Uhrbacteria bacterium GW2011_GWC2_41_11</name>
    <dbReference type="NCBI Taxonomy" id="1618985"/>
    <lineage>
        <taxon>Bacteria</taxon>
        <taxon>Candidatus Uhriibacteriota</taxon>
    </lineage>
</organism>
<name>A0A0G0UCP4_9BACT</name>
<dbReference type="InterPro" id="IPR011055">
    <property type="entry name" value="Dup_hybrid_motif"/>
</dbReference>
<feature type="chain" id="PRO_5002534655" evidence="1">
    <location>
        <begin position="22"/>
        <end position="194"/>
    </location>
</feature>
<dbReference type="Proteomes" id="UP000034616">
    <property type="component" value="Unassembled WGS sequence"/>
</dbReference>
<feature type="signal peptide" evidence="1">
    <location>
        <begin position="1"/>
        <end position="21"/>
    </location>
</feature>
<dbReference type="PROSITE" id="PS51257">
    <property type="entry name" value="PROKAR_LIPOPROTEIN"/>
    <property type="match status" value="1"/>
</dbReference>
<dbReference type="InterPro" id="IPR016047">
    <property type="entry name" value="M23ase_b-sheet_dom"/>
</dbReference>
<reference evidence="3 4" key="1">
    <citation type="journal article" date="2015" name="Nature">
        <title>rRNA introns, odd ribosomes, and small enigmatic genomes across a large radiation of phyla.</title>
        <authorList>
            <person name="Brown C.T."/>
            <person name="Hug L.A."/>
            <person name="Thomas B.C."/>
            <person name="Sharon I."/>
            <person name="Castelle C.J."/>
            <person name="Singh A."/>
            <person name="Wilkins M.J."/>
            <person name="Williams K.H."/>
            <person name="Banfield J.F."/>
        </authorList>
    </citation>
    <scope>NUCLEOTIDE SEQUENCE [LARGE SCALE GENOMIC DNA]</scope>
</reference>
<dbReference type="PANTHER" id="PTHR21666:SF270">
    <property type="entry name" value="MUREIN HYDROLASE ACTIVATOR ENVC"/>
    <property type="match status" value="1"/>
</dbReference>
<protein>
    <submittedName>
        <fullName evidence="3">Peptidase M23B</fullName>
    </submittedName>
</protein>
<dbReference type="Gene3D" id="2.70.70.10">
    <property type="entry name" value="Glucose Permease (Domain IIA)"/>
    <property type="match status" value="1"/>
</dbReference>
<dbReference type="SUPFAM" id="SSF51261">
    <property type="entry name" value="Duplicated hybrid motif"/>
    <property type="match status" value="1"/>
</dbReference>
<keyword evidence="1" id="KW-0732">Signal</keyword>
<sequence length="194" mass="20755">MKLWLVPIALFACCVPSILSAQVLGIGCVQTDPSNTNQECLKVERVGGGIRTSEVPRQSSIQTCSAWMRPVVFGRLTQGFSETHHGLDIYVRVGTQILVFLDGKIKKVGIDRNGGSFVVVDHGGSVESVYGHLSRIDVHIGQIVYTGDLLGFSGGEPGTYGAGISTGPHLHFEVRVSGRIVDPEFFLRSGGGCI</sequence>
<dbReference type="InterPro" id="IPR050570">
    <property type="entry name" value="Cell_wall_metabolism_enzyme"/>
</dbReference>